<comment type="function">
    <text evidence="2">Involved in the storage or transport of lipids necessary for membrane maintenance under stressful conditions. Displays a binding preference for lysophospholipids.</text>
</comment>
<keyword evidence="2" id="KW-0472">Membrane</keyword>
<dbReference type="OrthoDB" id="9793905at2"/>
<feature type="chain" id="PRO_5027203810" description="Outer membrane lipoprotein Blc" evidence="2">
    <location>
        <begin position="25"/>
        <end position="184"/>
    </location>
</feature>
<dbReference type="AlphaFoldDB" id="A0A6M4A304"/>
<evidence type="ECO:0000259" key="3">
    <source>
        <dbReference type="Pfam" id="PF08212"/>
    </source>
</evidence>
<gene>
    <name evidence="4" type="ORF">EJG51_007065</name>
</gene>
<feature type="signal peptide" evidence="2">
    <location>
        <begin position="1"/>
        <end position="24"/>
    </location>
</feature>
<keyword evidence="2" id="KW-0732">Signal</keyword>
<keyword evidence="2" id="KW-0449">Lipoprotein</keyword>
<dbReference type="PANTHER" id="PTHR10612:SF34">
    <property type="entry name" value="APOLIPOPROTEIN D"/>
    <property type="match status" value="1"/>
</dbReference>
<name>A0A6M4A304_9BURK</name>
<accession>A0A6M4A304</accession>
<dbReference type="InterPro" id="IPR002446">
    <property type="entry name" value="Lipocalin_bac"/>
</dbReference>
<dbReference type="InterPro" id="IPR047202">
    <property type="entry name" value="Lipocalin_Blc-like_dom"/>
</dbReference>
<dbReference type="CDD" id="cd19438">
    <property type="entry name" value="lipocalin_Blc-like"/>
    <property type="match status" value="1"/>
</dbReference>
<dbReference type="PRINTS" id="PR01171">
    <property type="entry name" value="BCTLIPOCALIN"/>
</dbReference>
<dbReference type="SUPFAM" id="SSF50814">
    <property type="entry name" value="Lipocalins"/>
    <property type="match status" value="1"/>
</dbReference>
<sequence>MKIVNIKRKALVFAASLTGIFLLASCASVNQAPLATVASVDLSRYQGKWYEVALLPNRFQAICAADTQAEYVPDGDSIRVINRCRKLDGSIEQANGIAHIVEGSANSKLRVSFFRPFYGNYWILALDQDYQWVLVGEPGRKYGWVLSRTPALPPAILNAALDKAASLGYERAAFRLSPQTAPLD</sequence>
<comment type="subcellular location">
    <subcellularLocation>
        <location evidence="2">Cell outer membrane</location>
    </subcellularLocation>
</comment>
<comment type="similarity">
    <text evidence="1 2">Belongs to the calycin superfamily. Lipocalin family.</text>
</comment>
<dbReference type="Pfam" id="PF08212">
    <property type="entry name" value="Lipocalin_2"/>
    <property type="match status" value="1"/>
</dbReference>
<keyword evidence="5" id="KW-1185">Reference proteome</keyword>
<dbReference type="PANTHER" id="PTHR10612">
    <property type="entry name" value="APOLIPOPROTEIN D"/>
    <property type="match status" value="1"/>
</dbReference>
<reference evidence="4 5" key="1">
    <citation type="journal article" date="2019" name="Int. J. Syst. Evol. Microbiol.">
        <title>Undibacterium piscinae sp. nov., isolated from Korean shiner intestine.</title>
        <authorList>
            <person name="Lee S.Y."/>
            <person name="Kang W."/>
            <person name="Kim P.S."/>
            <person name="Kim H.S."/>
            <person name="Sung H."/>
            <person name="Shin N.R."/>
            <person name="Whon T.W."/>
            <person name="Yun J.H."/>
            <person name="Lee J.Y."/>
            <person name="Lee J.Y."/>
            <person name="Jung M.J."/>
            <person name="Jeong Y.S."/>
            <person name="Tak E.J."/>
            <person name="Han J.E."/>
            <person name="Hyun D.W."/>
            <person name="Kang M.S."/>
            <person name="Lee K.E."/>
            <person name="Lee B.H."/>
            <person name="Bae J.W."/>
        </authorList>
    </citation>
    <scope>NUCLEOTIDE SEQUENCE [LARGE SCALE GENOMIC DNA]</scope>
    <source>
        <strain evidence="4 5">S11R28</strain>
    </source>
</reference>
<dbReference type="Proteomes" id="UP000274350">
    <property type="component" value="Chromosome"/>
</dbReference>
<dbReference type="PROSITE" id="PS00213">
    <property type="entry name" value="LIPOCALIN"/>
    <property type="match status" value="1"/>
</dbReference>
<proteinExistence type="inferred from homology"/>
<dbReference type="GO" id="GO:0009279">
    <property type="term" value="C:cell outer membrane"/>
    <property type="evidence" value="ECO:0007669"/>
    <property type="project" value="UniProtKB-SubCell"/>
</dbReference>
<feature type="domain" description="Lipocalin/cytosolic fatty-acid binding" evidence="3">
    <location>
        <begin position="40"/>
        <end position="178"/>
    </location>
</feature>
<dbReference type="PROSITE" id="PS51257">
    <property type="entry name" value="PROKAR_LIPOPROTEIN"/>
    <property type="match status" value="1"/>
</dbReference>
<dbReference type="Gene3D" id="2.40.128.20">
    <property type="match status" value="1"/>
</dbReference>
<evidence type="ECO:0000313" key="5">
    <source>
        <dbReference type="Proteomes" id="UP000274350"/>
    </source>
</evidence>
<comment type="subunit">
    <text evidence="2">Homodimer.</text>
</comment>
<dbReference type="InterPro" id="IPR012674">
    <property type="entry name" value="Calycin"/>
</dbReference>
<dbReference type="GO" id="GO:0006950">
    <property type="term" value="P:response to stress"/>
    <property type="evidence" value="ECO:0007669"/>
    <property type="project" value="UniProtKB-ARBA"/>
</dbReference>
<keyword evidence="2" id="KW-0998">Cell outer membrane</keyword>
<dbReference type="InterPro" id="IPR022271">
    <property type="entry name" value="Lipocalin_ApoD"/>
</dbReference>
<evidence type="ECO:0000256" key="2">
    <source>
        <dbReference type="PIRNR" id="PIRNR036893"/>
    </source>
</evidence>
<dbReference type="PIRSF" id="PIRSF036893">
    <property type="entry name" value="Lipocalin_ApoD"/>
    <property type="match status" value="1"/>
</dbReference>
<dbReference type="GO" id="GO:0008289">
    <property type="term" value="F:lipid binding"/>
    <property type="evidence" value="ECO:0007669"/>
    <property type="project" value="UniProtKB-UniRule"/>
</dbReference>
<dbReference type="EMBL" id="CP051152">
    <property type="protein sequence ID" value="QJQ05651.1"/>
    <property type="molecule type" value="Genomic_DNA"/>
</dbReference>
<dbReference type="InterPro" id="IPR000566">
    <property type="entry name" value="Lipocln_cytosolic_FA-bd_dom"/>
</dbReference>
<dbReference type="InterPro" id="IPR022272">
    <property type="entry name" value="Lipocalin_CS"/>
</dbReference>
<evidence type="ECO:0000256" key="1">
    <source>
        <dbReference type="ARBA" id="ARBA00006889"/>
    </source>
</evidence>
<evidence type="ECO:0000313" key="4">
    <source>
        <dbReference type="EMBL" id="QJQ05651.1"/>
    </source>
</evidence>
<keyword evidence="2" id="KW-0446">Lipid-binding</keyword>
<protein>
    <recommendedName>
        <fullName evidence="2">Outer membrane lipoprotein Blc</fullName>
    </recommendedName>
</protein>
<organism evidence="4 5">
    <name type="scientific">Undibacterium piscinae</name>
    <dbReference type="NCBI Taxonomy" id="2495591"/>
    <lineage>
        <taxon>Bacteria</taxon>
        <taxon>Pseudomonadati</taxon>
        <taxon>Pseudomonadota</taxon>
        <taxon>Betaproteobacteria</taxon>
        <taxon>Burkholderiales</taxon>
        <taxon>Oxalobacteraceae</taxon>
        <taxon>Undibacterium</taxon>
    </lineage>
</organism>
<dbReference type="KEGG" id="upi:EJG51_007065"/>